<name>A0A4V0YFT0_9MICO</name>
<dbReference type="InterPro" id="IPR027417">
    <property type="entry name" value="P-loop_NTPase"/>
</dbReference>
<dbReference type="OrthoDB" id="4425833at2"/>
<gene>
    <name evidence="4" type="ORF">ET471_00895</name>
</gene>
<dbReference type="InterPro" id="IPR015854">
    <property type="entry name" value="ABC_transpr_LolD-like"/>
</dbReference>
<dbReference type="PROSITE" id="PS50893">
    <property type="entry name" value="ABC_TRANSPORTER_2"/>
    <property type="match status" value="1"/>
</dbReference>
<dbReference type="EMBL" id="CP035493">
    <property type="protein sequence ID" value="QAY68781.1"/>
    <property type="molecule type" value="Genomic_DNA"/>
</dbReference>
<evidence type="ECO:0000313" key="5">
    <source>
        <dbReference type="Proteomes" id="UP000292118"/>
    </source>
</evidence>
<keyword evidence="1" id="KW-0547">Nucleotide-binding</keyword>
<evidence type="ECO:0000256" key="2">
    <source>
        <dbReference type="ARBA" id="ARBA00022840"/>
    </source>
</evidence>
<dbReference type="GO" id="GO:0016887">
    <property type="term" value="F:ATP hydrolysis activity"/>
    <property type="evidence" value="ECO:0007669"/>
    <property type="project" value="InterPro"/>
</dbReference>
<protein>
    <submittedName>
        <fullName evidence="4">ATP-binding cassette domain-containing protein</fullName>
    </submittedName>
</protein>
<dbReference type="GO" id="GO:0005886">
    <property type="term" value="C:plasma membrane"/>
    <property type="evidence" value="ECO:0007669"/>
    <property type="project" value="TreeGrafter"/>
</dbReference>
<dbReference type="Gene3D" id="3.40.50.300">
    <property type="entry name" value="P-loop containing nucleotide triphosphate hydrolases"/>
    <property type="match status" value="1"/>
</dbReference>
<dbReference type="Pfam" id="PF00005">
    <property type="entry name" value="ABC_tran"/>
    <property type="match status" value="1"/>
</dbReference>
<evidence type="ECO:0000259" key="3">
    <source>
        <dbReference type="PROSITE" id="PS50893"/>
    </source>
</evidence>
<dbReference type="InterPro" id="IPR003593">
    <property type="entry name" value="AAA+_ATPase"/>
</dbReference>
<keyword evidence="5" id="KW-1185">Reference proteome</keyword>
<feature type="domain" description="ABC transporter" evidence="3">
    <location>
        <begin position="5"/>
        <end position="220"/>
    </location>
</feature>
<dbReference type="GO" id="GO:0022857">
    <property type="term" value="F:transmembrane transporter activity"/>
    <property type="evidence" value="ECO:0007669"/>
    <property type="project" value="TreeGrafter"/>
</dbReference>
<dbReference type="InterPro" id="IPR003439">
    <property type="entry name" value="ABC_transporter-like_ATP-bd"/>
</dbReference>
<dbReference type="SUPFAM" id="SSF52540">
    <property type="entry name" value="P-loop containing nucleoside triphosphate hydrolases"/>
    <property type="match status" value="1"/>
</dbReference>
<dbReference type="KEGG" id="xya:ET471_00895"/>
<organism evidence="4 5">
    <name type="scientific">Xylanimonas protaetiae</name>
    <dbReference type="NCBI Taxonomy" id="2509457"/>
    <lineage>
        <taxon>Bacteria</taxon>
        <taxon>Bacillati</taxon>
        <taxon>Actinomycetota</taxon>
        <taxon>Actinomycetes</taxon>
        <taxon>Micrococcales</taxon>
        <taxon>Promicromonosporaceae</taxon>
        <taxon>Xylanimonas</taxon>
    </lineage>
</organism>
<evidence type="ECO:0000313" key="4">
    <source>
        <dbReference type="EMBL" id="QAY68781.1"/>
    </source>
</evidence>
<evidence type="ECO:0000256" key="1">
    <source>
        <dbReference type="ARBA" id="ARBA00022741"/>
    </source>
</evidence>
<accession>A0A4V0YFT0</accession>
<dbReference type="Proteomes" id="UP000292118">
    <property type="component" value="Chromosome"/>
</dbReference>
<dbReference type="PANTHER" id="PTHR24220">
    <property type="entry name" value="IMPORT ATP-BINDING PROTEIN"/>
    <property type="match status" value="1"/>
</dbReference>
<reference evidence="4 5" key="1">
    <citation type="submission" date="2019-01" db="EMBL/GenBank/DDBJ databases">
        <title>Genome sequencing of strain FW10M-9.</title>
        <authorList>
            <person name="Heo J."/>
            <person name="Kim S.-J."/>
            <person name="Kim J.-S."/>
            <person name="Hong S.-B."/>
            <person name="Kwon S.-W."/>
        </authorList>
    </citation>
    <scope>NUCLEOTIDE SEQUENCE [LARGE SCALE GENOMIC DNA]</scope>
    <source>
        <strain evidence="4 5">FW10M-9</strain>
    </source>
</reference>
<dbReference type="AlphaFoldDB" id="A0A4V0YFT0"/>
<sequence>MEPMLDVREVTFRFGERTILDQVSLSVEAGEAVAIMGPSGAGKSTFLNVLLGLMAPASGTINIAGQPMDGGRRRAAARMRQKHVGSVFQHGELLPALTPLENVIVPALLAGVPTAEASARGRELLEAVGVGDVDLSSDRLSGGERQRTALARALINRPSLIVADEPTGSLDVDSRDEIADVVFSAPKQWACALVVVTHEPLVAARAQRTGVLRAGGLEWQ</sequence>
<dbReference type="GO" id="GO:0005524">
    <property type="term" value="F:ATP binding"/>
    <property type="evidence" value="ECO:0007669"/>
    <property type="project" value="UniProtKB-KW"/>
</dbReference>
<keyword evidence="2 4" id="KW-0067">ATP-binding</keyword>
<dbReference type="SMART" id="SM00382">
    <property type="entry name" value="AAA"/>
    <property type="match status" value="1"/>
</dbReference>
<proteinExistence type="predicted"/>
<dbReference type="RefSeq" id="WP_129186183.1">
    <property type="nucleotide sequence ID" value="NZ_CP035493.1"/>
</dbReference>